<evidence type="ECO:0000313" key="3">
    <source>
        <dbReference type="EMBL" id="ACF13870.1"/>
    </source>
</evidence>
<feature type="domain" description="Gliding motility protein SprA N-terminal" evidence="2">
    <location>
        <begin position="1303"/>
        <end position="1773"/>
    </location>
</feature>
<dbReference type="Proteomes" id="UP000001208">
    <property type="component" value="Chromosome"/>
</dbReference>
<keyword evidence="4" id="KW-1185">Reference proteome</keyword>
<dbReference type="EMBL" id="CP001100">
    <property type="protein sequence ID" value="ACF13870.1"/>
    <property type="molecule type" value="Genomic_DNA"/>
</dbReference>
<name>B3QRR7_CHLT3</name>
<sequence>MFSRKSRLKKLFPSTCPSCFGMMFRVANSWPARILTVGMVFIFALTDALPIFAKIGLRSRFSNHLAELFSNEDCKTPAPLPPRIEPTMLKLYLAKDTSSYSADSPEEKFLAKAEPKNPTDSLVLAYEQASHLLSAKSLANPFHYPALFHEKPLASMNAFGRLGLFGFSLNHEALLQAPPDSNEFAGGPPPDSLRTENMGDAPPQSPNEKRKPGATAGSGSSAQVDTSSLSPQQKASLDSLNRLLDNPDVWHEQFRLKPKPQIAARPIDQTASPFFFKENSIQRQVDLDSLGQTLTITEQLDGYDVRTPIQVPFDLYRDLRLKAAIRSNFESLISEQTRFEQGDALEEVMGKLTKLKIYIPGGENSFFSTLFGPPTVSLQITGNIDIDASYSMTDTQNPTLVAAGTNVTQDPNFDQAVSLNLSGEIGDKLTILADWDTDRPFDYENQLSIKYQGYEDDIIQSIEAGNVSLTLPTSLISSSQALFGVKASTQLGGLSLTAIASQKQGKNQTLSISSGSEETEVEIRAWNYDYNQHFFLSNFFITNWDDAFSSTEPLIQVPTDDLGRQLGRVDVWVWKPSSTSTDRNAVAAFLYLGDQPSTNVSGDYSFPSEYYYKSDGTQLSLETIEEYRDTIPESADNKTVVVGNFQRLEEGTDYVLNTSLGYISFITQINDEDAIAVAYEFSKTGVDPITIGDFVDDDDVDKDKRLILKLVKPPNMTSEYLAWDLMLKNIYSLGATNVQEDGFELDIVYETPGNAQSETQVLPSSPELSSNLLNVLGLDRFDESNAVSYDGNFDYMEGLTINATRGWIIFPYIRPFSTRITEVLEAVGASATDFSYDKIYEDEQSSAKQDADKNLYIIRANYKSEAQSTYSLGFNLVEGSVVVTTSSGKLTEGVDYEVDYQLGTVSILNSNALQTGSNLSITYEQNELLTISSKTILGARAEYDFSDDFQVGSTFLRYSEEPLTEKIRVSDEPVQNSIYGFDTQFSTKINWLTKLVNALPLISTKTASEFTISAEYAHVLPSHPSELNTSTDPDGVSYIDDFDATKEVISLGKDFSSWSMASPPIFGDDNKTDTKEAKERLNQKALLAWYNYTQDNALLVTDIFPERDVASNEKTIIPLVLDYYPSKRGAYNFSSDLKTTLYENPDSAWGGMMRLLPQYARKLEESNVDFIEFWLKVDEIDGLSSDSGYLYIDLGTISEDVLPNGQLNTEDGMPLTSTEGTSSGQRDDDSRYGKDDYGRYLLSSATAFLVNSILNSDASNSSLTEDIGIDGLTDDEELSYEPFVEFVESATASLSGDANYQEELARIKADPSGDDYSPPDDYDVSEDYIGYNGVEGNSRTGIRVTSNLPETEDLNSNNVVDSQNEFFRYKIAIRPEIFQSISPEGKYVVGGGQSNDNFVQFRIPLDAPDDTVGSAPSLNSVSYVRIWVGGFKKPQRFEFASLDFIGSQWYAYPTSDPDENVAISAINIEENSANYALPPDVDRERDLSNTEETVYENEQSIVLTAYSVEPDTFRAISRDLTYGSSSLNLNPYKRLRAYVHGEYDPMDTRNDSLYAFIRFGYSETNNYYEYRIKIQNPTYKKAVSTPASSKEREALWPSENEIDIDLTSLSAYKLSTPDSITGLIQRTLDDGNELVIKGSPSLGSIRYFVLGLLNKGEYTVDTAAVWFNELRVSGYEESEGWAFKTSATLKLADFITMSGSYQKQTADFHSIYVRQNALSSQNETKSWSVSSTVNADKFLPVEDGWKIPVTAEHTEALSVPKYSPTQTDVLLEKLIERAIADTIANGATEEDAKRYGETLRTEAETYSVSNRLSMSSIQKANASDFWLSRYTLDRLTLSFNYTNSYSRSPTIKSYDVWSWQSSLNYGLQLPEFYIEPLGFLGAIPLIGIYKDFRLYYLPQTYALSVSMNRQRSQKEMRSESSTGSFSSTLLATRGLNFNYKLTETFNLKYTSQMTSSLNNYVYYIDSVQVDTVINNVDTTVTTAVSREVAGSATLDSVLNDISNFTLGNDKSFSQTVAMSWKPKMIAPLNWISLNLDYTSQYTWTNPTPDRVNTQGNTAKVVSNFKVQSTLNVKSVLETIGLRESSSSKAVVPDQSGIKRKMPPKQDGVETDTSQANQLFAVLKGIGLLASTLTQFDQVSMNFSQTNTKQNAGLTGTPGWLYFFPFDQISKADSTKTPASLGYQMGLGSYAGSHITGSSLQFTDQYAQTNTFTASTTWSPASNFRVSFSWSSSWSSNKQVVSTSDTVSQVTRTGSLSRTHISLFRDVNDFRKNLDSTITSSTLKLSRAFERNMEPTGLGRFAGNLFGLSAAGIELLPLPNWQISWSGLETLPILNLFAKTASLEHAYSSTYASSYTQSATVTEKQVQSATITEQISPLIGLNIGWYFGLSSLFSYTKSRSIQLSPSNNSISQTKSSQFSVTLSYQKQGFKIPLFGGTLNNNLGFAFTFAMADEETQTFTFDTEEDLPVSGTTRLSFEPRLSYDISSKVSSSIYWNYSHVMPKESGSSTYETTTQEVGFSFRISIGG</sequence>
<evidence type="ECO:0000313" key="4">
    <source>
        <dbReference type="Proteomes" id="UP000001208"/>
    </source>
</evidence>
<dbReference type="InterPro" id="IPR026377">
    <property type="entry name" value="Cell_surface_SprA"/>
</dbReference>
<evidence type="ECO:0000259" key="2">
    <source>
        <dbReference type="Pfam" id="PF14349"/>
    </source>
</evidence>
<feature type="compositionally biased region" description="Polar residues" evidence="1">
    <location>
        <begin position="217"/>
        <end position="234"/>
    </location>
</feature>
<evidence type="ECO:0000256" key="1">
    <source>
        <dbReference type="SAM" id="MobiDB-lite"/>
    </source>
</evidence>
<dbReference type="HOGENOM" id="CLU_228605_0_0_10"/>
<accession>B3QRR7</accession>
<organism evidence="3 4">
    <name type="scientific">Chloroherpeton thalassium (strain ATCC 35110 / GB-78)</name>
    <dbReference type="NCBI Taxonomy" id="517418"/>
    <lineage>
        <taxon>Bacteria</taxon>
        <taxon>Pseudomonadati</taxon>
        <taxon>Chlorobiota</taxon>
        <taxon>Chlorobiia</taxon>
        <taxon>Chlorobiales</taxon>
        <taxon>Chloroherpetonaceae</taxon>
        <taxon>Chloroherpeton</taxon>
    </lineage>
</organism>
<dbReference type="KEGG" id="cts:Ctha_1407"/>
<dbReference type="Pfam" id="PF14349">
    <property type="entry name" value="SprA_N"/>
    <property type="match status" value="1"/>
</dbReference>
<dbReference type="NCBIfam" id="TIGR04189">
    <property type="entry name" value="surface_SprA"/>
    <property type="match status" value="1"/>
</dbReference>
<dbReference type="STRING" id="517418.Ctha_1407"/>
<reference evidence="3 4" key="1">
    <citation type="submission" date="2008-06" db="EMBL/GenBank/DDBJ databases">
        <title>Complete sequence of Chloroherpeton thalassium ATCC 35110.</title>
        <authorList>
            <consortium name="US DOE Joint Genome Institute"/>
            <person name="Lucas S."/>
            <person name="Copeland A."/>
            <person name="Lapidus A."/>
            <person name="Glavina del Rio T."/>
            <person name="Dalin E."/>
            <person name="Tice H."/>
            <person name="Bruce D."/>
            <person name="Goodwin L."/>
            <person name="Pitluck S."/>
            <person name="Schmutz J."/>
            <person name="Larimer F."/>
            <person name="Land M."/>
            <person name="Hauser L."/>
            <person name="Kyrpides N."/>
            <person name="Mikhailova N."/>
            <person name="Liu Z."/>
            <person name="Li T."/>
            <person name="Zhao F."/>
            <person name="Overmann J."/>
            <person name="Bryant D.A."/>
            <person name="Richardson P."/>
        </authorList>
    </citation>
    <scope>NUCLEOTIDE SEQUENCE [LARGE SCALE GENOMIC DNA]</scope>
    <source>
        <strain evidence="4">ATCC 35110 / GB-78</strain>
    </source>
</reference>
<proteinExistence type="predicted"/>
<protein>
    <recommendedName>
        <fullName evidence="2">Gliding motility protein SprA N-terminal domain-containing protein</fullName>
    </recommendedName>
</protein>
<gene>
    <name evidence="3" type="ordered locus">Ctha_1407</name>
</gene>
<dbReference type="InterPro" id="IPR025684">
    <property type="entry name" value="SprA_N_dom"/>
</dbReference>
<feature type="region of interest" description="Disordered" evidence="1">
    <location>
        <begin position="178"/>
        <end position="234"/>
    </location>
</feature>
<feature type="region of interest" description="Disordered" evidence="1">
    <location>
        <begin position="2090"/>
        <end position="2109"/>
    </location>
</feature>
<feature type="region of interest" description="Disordered" evidence="1">
    <location>
        <begin position="1203"/>
        <end position="1232"/>
    </location>
</feature>
<feature type="compositionally biased region" description="Polar residues" evidence="1">
    <location>
        <begin position="1205"/>
        <end position="1224"/>
    </location>
</feature>
<dbReference type="eggNOG" id="COG1747">
    <property type="taxonomic scope" value="Bacteria"/>
</dbReference>